<evidence type="ECO:0000256" key="1">
    <source>
        <dbReference type="ARBA" id="ARBA00001913"/>
    </source>
</evidence>
<reference evidence="8" key="2">
    <citation type="submission" date="2023-04" db="EMBL/GenBank/DDBJ databases">
        <title>Paracnuella aquatica gen. nov., sp. nov., a member of the family Chitinophagaceae isolated from a hot spring.</title>
        <authorList>
            <person name="Wang C."/>
        </authorList>
    </citation>
    <scope>NUCLEOTIDE SEQUENCE</scope>
    <source>
        <strain evidence="8">LB-8</strain>
    </source>
</reference>
<dbReference type="PANTHER" id="PTHR35803:SF3">
    <property type="entry name" value="ALPHA-GLUCOSIDASE"/>
    <property type="match status" value="1"/>
</dbReference>
<evidence type="ECO:0000256" key="3">
    <source>
        <dbReference type="ARBA" id="ARBA00022837"/>
    </source>
</evidence>
<feature type="chain" id="PRO_5040786830" evidence="4">
    <location>
        <begin position="27"/>
        <end position="633"/>
    </location>
</feature>
<evidence type="ECO:0000256" key="4">
    <source>
        <dbReference type="SAM" id="SignalP"/>
    </source>
</evidence>
<gene>
    <name evidence="8" type="ORF">OCK74_25790</name>
</gene>
<proteinExistence type="predicted"/>
<reference evidence="8" key="1">
    <citation type="submission" date="2022-09" db="EMBL/GenBank/DDBJ databases">
        <authorList>
            <person name="Yuan C."/>
            <person name="Ke Z."/>
        </authorList>
    </citation>
    <scope>NUCLEOTIDE SEQUENCE</scope>
    <source>
        <strain evidence="8">LB-8</strain>
    </source>
</reference>
<feature type="domain" description="Glycosyl-hydrolase 97 catalytic" evidence="5">
    <location>
        <begin position="290"/>
        <end position="440"/>
    </location>
</feature>
<protein>
    <submittedName>
        <fullName evidence="8">Glycoside hydrolase family 97 protein</fullName>
    </submittedName>
</protein>
<dbReference type="RefSeq" id="WP_279299994.1">
    <property type="nucleotide sequence ID" value="NZ_JAOTIF010000037.1"/>
</dbReference>
<feature type="domain" description="Glycosyl-hydrolase 97 C-terminal oligomerisation" evidence="7">
    <location>
        <begin position="535"/>
        <end position="630"/>
    </location>
</feature>
<organism evidence="8 9">
    <name type="scientific">Paraflavisolibacter caeni</name>
    <dbReference type="NCBI Taxonomy" id="2982496"/>
    <lineage>
        <taxon>Bacteria</taxon>
        <taxon>Pseudomonadati</taxon>
        <taxon>Bacteroidota</taxon>
        <taxon>Chitinophagia</taxon>
        <taxon>Chitinophagales</taxon>
        <taxon>Chitinophagaceae</taxon>
        <taxon>Paraflavisolibacter</taxon>
    </lineage>
</organism>
<dbReference type="InterPro" id="IPR052720">
    <property type="entry name" value="Glycosyl_hydrolase_97"/>
</dbReference>
<keyword evidence="9" id="KW-1185">Reference proteome</keyword>
<dbReference type="InterPro" id="IPR017853">
    <property type="entry name" value="GH"/>
</dbReference>
<dbReference type="Proteomes" id="UP001155483">
    <property type="component" value="Unassembled WGS sequence"/>
</dbReference>
<evidence type="ECO:0000313" key="9">
    <source>
        <dbReference type="Proteomes" id="UP001155483"/>
    </source>
</evidence>
<dbReference type="GO" id="GO:0030246">
    <property type="term" value="F:carbohydrate binding"/>
    <property type="evidence" value="ECO:0007669"/>
    <property type="project" value="InterPro"/>
</dbReference>
<keyword evidence="8" id="KW-0378">Hydrolase</keyword>
<dbReference type="SUPFAM" id="SSF51445">
    <property type="entry name" value="(Trans)glycosidases"/>
    <property type="match status" value="1"/>
</dbReference>
<name>A0A9X2Y148_9BACT</name>
<evidence type="ECO:0000259" key="6">
    <source>
        <dbReference type="Pfam" id="PF14508"/>
    </source>
</evidence>
<dbReference type="Gene3D" id="2.70.98.10">
    <property type="match status" value="1"/>
</dbReference>
<comment type="caution">
    <text evidence="8">The sequence shown here is derived from an EMBL/GenBank/DDBJ whole genome shotgun (WGS) entry which is preliminary data.</text>
</comment>
<evidence type="ECO:0000256" key="2">
    <source>
        <dbReference type="ARBA" id="ARBA00011245"/>
    </source>
</evidence>
<dbReference type="PANTHER" id="PTHR35803">
    <property type="entry name" value="GLUCAN 1,4-ALPHA-GLUCOSIDASE SUSB-RELATED"/>
    <property type="match status" value="1"/>
</dbReference>
<keyword evidence="3" id="KW-0106">Calcium</keyword>
<dbReference type="Pfam" id="PF14508">
    <property type="entry name" value="GH97_N"/>
    <property type="match status" value="1"/>
</dbReference>
<dbReference type="AlphaFoldDB" id="A0A9X2Y148"/>
<dbReference type="InterPro" id="IPR019563">
    <property type="entry name" value="GH97_catalytic"/>
</dbReference>
<dbReference type="InterPro" id="IPR029486">
    <property type="entry name" value="GH97_N"/>
</dbReference>
<dbReference type="InterPro" id="IPR013785">
    <property type="entry name" value="Aldolase_TIM"/>
</dbReference>
<accession>A0A9X2Y148</accession>
<evidence type="ECO:0000313" key="8">
    <source>
        <dbReference type="EMBL" id="MCU7552557.1"/>
    </source>
</evidence>
<sequence length="633" mass="72259">MISKLFFFRQMSFLIMVSFLALKAGAQDSLSVSSPDGKTVFQLQFNEKGGLSYQLSYTGQPVILKSDLGVEGWQNSFVLKRVERSRHDSSWKPVYGERALINDKYNGATFVLWRNNQERQQMNLEVRAYNEGIGFRYFFTEYPDGGMDVSIGKELTEFTLPAETKAWFTDHAQGVYSLLPLQNWPGEAERPLTLQLKSGLFAVLAEAQVVDYCRTKFMLHPSKANTIATAMYDRVDLTTPFATPWRVIMVAEKATQLLQNNDIILNLNPPCAIENTGWIKPGKIMREVTLSTAGSKELVDVAVKRHLQYIHFDAGWYGYEYVTASDASAVNVDPRRNPKNDLDLQEVIRYAKQRGIGVFLYVNQRALAKQLDQLLPLYQKWGVAGLKFGFVHVGSQQWTTWLHDAVKKCARYNLMVDIHDEYRPTGFSRTYPNLLTQEGVRGNEEMPEANNNAALPFTRFLCGAADYTVCYYHRPSLKKRLAETQNARVLKTTSMHQMALSVVYYSPLQFMYWYDKPEDVQDEPELEFFDHVPTVWDDTKVLDGEIGKYITIARRSGKEWFVGTITNNDARDTKINCSFLTPGKKYQATIYYDDPASPVRTRVSMKKMNVNSLSKLDAKLLPSGGQAIWIRPI</sequence>
<comment type="subunit">
    <text evidence="2">Monomer.</text>
</comment>
<dbReference type="Pfam" id="PF14509">
    <property type="entry name" value="GH97_C"/>
    <property type="match status" value="1"/>
</dbReference>
<dbReference type="InterPro" id="IPR014718">
    <property type="entry name" value="GH-type_carb-bd"/>
</dbReference>
<feature type="signal peptide" evidence="4">
    <location>
        <begin position="1"/>
        <end position="26"/>
    </location>
</feature>
<dbReference type="Gene3D" id="3.20.20.70">
    <property type="entry name" value="Aldolase class I"/>
    <property type="match status" value="1"/>
</dbReference>
<evidence type="ECO:0000259" key="5">
    <source>
        <dbReference type="Pfam" id="PF10566"/>
    </source>
</evidence>
<dbReference type="GO" id="GO:0016787">
    <property type="term" value="F:hydrolase activity"/>
    <property type="evidence" value="ECO:0007669"/>
    <property type="project" value="UniProtKB-KW"/>
</dbReference>
<dbReference type="Pfam" id="PF10566">
    <property type="entry name" value="Glyco_hydro_97"/>
    <property type="match status" value="1"/>
</dbReference>
<evidence type="ECO:0000259" key="7">
    <source>
        <dbReference type="Pfam" id="PF14509"/>
    </source>
</evidence>
<dbReference type="InterPro" id="IPR029483">
    <property type="entry name" value="GH97_C"/>
</dbReference>
<keyword evidence="4" id="KW-0732">Signal</keyword>
<comment type="cofactor">
    <cofactor evidence="1">
        <name>Ca(2+)</name>
        <dbReference type="ChEBI" id="CHEBI:29108"/>
    </cofactor>
</comment>
<feature type="domain" description="Glycosyl-hydrolase 97 N-terminal" evidence="6">
    <location>
        <begin position="32"/>
        <end position="270"/>
    </location>
</feature>
<dbReference type="EMBL" id="JAOTIF010000037">
    <property type="protein sequence ID" value="MCU7552557.1"/>
    <property type="molecule type" value="Genomic_DNA"/>
</dbReference>